<sequence>MKYSYKPSHLNESRGHNHMVLMNFRTLFAIICGIVSGILGLNGVSGFLMFLAYGCLGSFFFLIKIGKGYLSYYPSFGTIFRTWLSGFMEYLLSWIVFYNIIYVLS</sequence>
<protein>
    <recommendedName>
        <fullName evidence="3">ER membrane protein complex subunit 6</fullName>
    </recommendedName>
</protein>
<evidence type="ECO:0000256" key="8">
    <source>
        <dbReference type="SAM" id="Phobius"/>
    </source>
</evidence>
<keyword evidence="5" id="KW-0256">Endoplasmic reticulum</keyword>
<feature type="transmembrane region" description="Helical" evidence="8">
    <location>
        <begin position="47"/>
        <end position="66"/>
    </location>
</feature>
<keyword evidence="4 8" id="KW-0812">Transmembrane</keyword>
<dbReference type="Pfam" id="PF07019">
    <property type="entry name" value="EMC6"/>
    <property type="match status" value="1"/>
</dbReference>
<feature type="transmembrane region" description="Helical" evidence="8">
    <location>
        <begin position="20"/>
        <end position="41"/>
    </location>
</feature>
<keyword evidence="7 8" id="KW-0472">Membrane</keyword>
<keyword evidence="10" id="KW-1185">Reference proteome</keyword>
<comment type="subcellular location">
    <subcellularLocation>
        <location evidence="1">Endoplasmic reticulum membrane</location>
        <topology evidence="1">Multi-pass membrane protein</topology>
    </subcellularLocation>
</comment>
<evidence type="ECO:0000313" key="10">
    <source>
        <dbReference type="Proteomes" id="UP001162131"/>
    </source>
</evidence>
<name>A0AAU9KAQ7_9CILI</name>
<dbReference type="PANTHER" id="PTHR20994">
    <property type="entry name" value="ER MEMBRANE PROTEIN COMPLEX SUBUNIT 6"/>
    <property type="match status" value="1"/>
</dbReference>
<dbReference type="GO" id="GO:0000045">
    <property type="term" value="P:autophagosome assembly"/>
    <property type="evidence" value="ECO:0007669"/>
    <property type="project" value="TreeGrafter"/>
</dbReference>
<evidence type="ECO:0000256" key="6">
    <source>
        <dbReference type="ARBA" id="ARBA00022989"/>
    </source>
</evidence>
<gene>
    <name evidence="9" type="ORF">BSTOLATCC_MIC60890</name>
</gene>
<dbReference type="AlphaFoldDB" id="A0AAU9KAQ7"/>
<evidence type="ECO:0000256" key="4">
    <source>
        <dbReference type="ARBA" id="ARBA00022692"/>
    </source>
</evidence>
<comment type="caution">
    <text evidence="9">The sequence shown here is derived from an EMBL/GenBank/DDBJ whole genome shotgun (WGS) entry which is preliminary data.</text>
</comment>
<dbReference type="Proteomes" id="UP001162131">
    <property type="component" value="Unassembled WGS sequence"/>
</dbReference>
<feature type="transmembrane region" description="Helical" evidence="8">
    <location>
        <begin position="87"/>
        <end position="104"/>
    </location>
</feature>
<dbReference type="GO" id="GO:0034975">
    <property type="term" value="P:protein folding in endoplasmic reticulum"/>
    <property type="evidence" value="ECO:0007669"/>
    <property type="project" value="TreeGrafter"/>
</dbReference>
<evidence type="ECO:0000256" key="2">
    <source>
        <dbReference type="ARBA" id="ARBA00009436"/>
    </source>
</evidence>
<evidence type="ECO:0000313" key="9">
    <source>
        <dbReference type="EMBL" id="CAG9334271.1"/>
    </source>
</evidence>
<keyword evidence="6 8" id="KW-1133">Transmembrane helix</keyword>
<evidence type="ECO:0000256" key="5">
    <source>
        <dbReference type="ARBA" id="ARBA00022824"/>
    </source>
</evidence>
<accession>A0AAU9KAQ7</accession>
<proteinExistence type="inferred from homology"/>
<dbReference type="InterPro" id="IPR008504">
    <property type="entry name" value="Emc6"/>
</dbReference>
<evidence type="ECO:0000256" key="3">
    <source>
        <dbReference type="ARBA" id="ARBA00020827"/>
    </source>
</evidence>
<comment type="similarity">
    <text evidence="2">Belongs to the EMC6 family.</text>
</comment>
<reference evidence="9" key="1">
    <citation type="submission" date="2021-09" db="EMBL/GenBank/DDBJ databases">
        <authorList>
            <consortium name="AG Swart"/>
            <person name="Singh M."/>
            <person name="Singh A."/>
            <person name="Seah K."/>
            <person name="Emmerich C."/>
        </authorList>
    </citation>
    <scope>NUCLEOTIDE SEQUENCE</scope>
    <source>
        <strain evidence="9">ATCC30299</strain>
    </source>
</reference>
<dbReference type="PANTHER" id="PTHR20994:SF0">
    <property type="entry name" value="ER MEMBRANE PROTEIN COMPLEX SUBUNIT 6"/>
    <property type="match status" value="1"/>
</dbReference>
<dbReference type="EMBL" id="CAJZBQ010000058">
    <property type="protein sequence ID" value="CAG9334271.1"/>
    <property type="molecule type" value="Genomic_DNA"/>
</dbReference>
<evidence type="ECO:0000256" key="1">
    <source>
        <dbReference type="ARBA" id="ARBA00004477"/>
    </source>
</evidence>
<organism evidence="9 10">
    <name type="scientific">Blepharisma stoltei</name>
    <dbReference type="NCBI Taxonomy" id="1481888"/>
    <lineage>
        <taxon>Eukaryota</taxon>
        <taxon>Sar</taxon>
        <taxon>Alveolata</taxon>
        <taxon>Ciliophora</taxon>
        <taxon>Postciliodesmatophora</taxon>
        <taxon>Heterotrichea</taxon>
        <taxon>Heterotrichida</taxon>
        <taxon>Blepharismidae</taxon>
        <taxon>Blepharisma</taxon>
    </lineage>
</organism>
<dbReference type="InterPro" id="IPR029008">
    <property type="entry name" value="EMC6-like"/>
</dbReference>
<dbReference type="GO" id="GO:0072546">
    <property type="term" value="C:EMC complex"/>
    <property type="evidence" value="ECO:0007669"/>
    <property type="project" value="InterPro"/>
</dbReference>
<evidence type="ECO:0000256" key="7">
    <source>
        <dbReference type="ARBA" id="ARBA00023136"/>
    </source>
</evidence>